<comment type="caution">
    <text evidence="1">The sequence shown here is derived from an EMBL/GenBank/DDBJ whole genome shotgun (WGS) entry which is preliminary data.</text>
</comment>
<dbReference type="Proteomes" id="UP001141253">
    <property type="component" value="Chromosome 2"/>
</dbReference>
<evidence type="ECO:0000313" key="1">
    <source>
        <dbReference type="EMBL" id="KAJ6392009.1"/>
    </source>
</evidence>
<reference evidence="1" key="1">
    <citation type="submission" date="2022-10" db="EMBL/GenBank/DDBJ databases">
        <authorList>
            <person name="Hyden B.L."/>
            <person name="Feng K."/>
            <person name="Yates T."/>
            <person name="Jawdy S."/>
            <person name="Smart L.B."/>
            <person name="Muchero W."/>
        </authorList>
    </citation>
    <scope>NUCLEOTIDE SEQUENCE</scope>
    <source>
        <tissue evidence="1">Shoot tip</tissue>
    </source>
</reference>
<evidence type="ECO:0000313" key="2">
    <source>
        <dbReference type="Proteomes" id="UP001141253"/>
    </source>
</evidence>
<protein>
    <submittedName>
        <fullName evidence="1">Uncharacterized protein</fullName>
    </submittedName>
</protein>
<sequence>MAHHIESIMNNCHWTLEPTIILNGPPGPYTVQNLYCRQTPMQDMQLPLDNYSRAGRIVSSMEIRYRDPNILLWIIHFCLRN</sequence>
<name>A0ABQ9C1C1_9ROSI</name>
<organism evidence="1 2">
    <name type="scientific">Salix suchowensis</name>
    <dbReference type="NCBI Taxonomy" id="1278906"/>
    <lineage>
        <taxon>Eukaryota</taxon>
        <taxon>Viridiplantae</taxon>
        <taxon>Streptophyta</taxon>
        <taxon>Embryophyta</taxon>
        <taxon>Tracheophyta</taxon>
        <taxon>Spermatophyta</taxon>
        <taxon>Magnoliopsida</taxon>
        <taxon>eudicotyledons</taxon>
        <taxon>Gunneridae</taxon>
        <taxon>Pentapetalae</taxon>
        <taxon>rosids</taxon>
        <taxon>fabids</taxon>
        <taxon>Malpighiales</taxon>
        <taxon>Salicaceae</taxon>
        <taxon>Saliceae</taxon>
        <taxon>Salix</taxon>
    </lineage>
</organism>
<proteinExistence type="predicted"/>
<reference evidence="1" key="2">
    <citation type="journal article" date="2023" name="Int. J. Mol. Sci.">
        <title>De Novo Assembly and Annotation of 11 Diverse Shrub Willow (Salix) Genomes Reveals Novel Gene Organization in Sex-Linked Regions.</title>
        <authorList>
            <person name="Hyden B."/>
            <person name="Feng K."/>
            <person name="Yates T.B."/>
            <person name="Jawdy S."/>
            <person name="Cereghino C."/>
            <person name="Smart L.B."/>
            <person name="Muchero W."/>
        </authorList>
    </citation>
    <scope>NUCLEOTIDE SEQUENCE</scope>
    <source>
        <tissue evidence="1">Shoot tip</tissue>
    </source>
</reference>
<dbReference type="EMBL" id="JAPFFI010000006">
    <property type="protein sequence ID" value="KAJ6392009.1"/>
    <property type="molecule type" value="Genomic_DNA"/>
</dbReference>
<gene>
    <name evidence="1" type="ORF">OIU77_025885</name>
</gene>
<accession>A0ABQ9C1C1</accession>
<keyword evidence="2" id="KW-1185">Reference proteome</keyword>